<keyword evidence="4" id="KW-0106">Calcium</keyword>
<protein>
    <submittedName>
        <fullName evidence="6">N-acetylgalactosamine-6-sulfatase</fullName>
    </submittedName>
</protein>
<evidence type="ECO:0000256" key="2">
    <source>
        <dbReference type="ARBA" id="ARBA00022723"/>
    </source>
</evidence>
<dbReference type="STRING" id="1563681.BFP71_16860"/>
<dbReference type="PROSITE" id="PS00523">
    <property type="entry name" value="SULFATASE_1"/>
    <property type="match status" value="1"/>
</dbReference>
<dbReference type="RefSeq" id="WP_069836592.1">
    <property type="nucleotide sequence ID" value="NZ_MDGQ01000005.1"/>
</dbReference>
<gene>
    <name evidence="6" type="ORF">BFP71_16860</name>
</gene>
<evidence type="ECO:0000259" key="5">
    <source>
        <dbReference type="Pfam" id="PF00884"/>
    </source>
</evidence>
<keyword evidence="3" id="KW-0378">Hydrolase</keyword>
<dbReference type="Gene3D" id="3.30.1120.10">
    <property type="match status" value="1"/>
</dbReference>
<dbReference type="AlphaFoldDB" id="A0A1E5T133"/>
<dbReference type="GO" id="GO:0046872">
    <property type="term" value="F:metal ion binding"/>
    <property type="evidence" value="ECO:0007669"/>
    <property type="project" value="UniProtKB-KW"/>
</dbReference>
<organism evidence="6 7">
    <name type="scientific">Roseivirga misakiensis</name>
    <dbReference type="NCBI Taxonomy" id="1563681"/>
    <lineage>
        <taxon>Bacteria</taxon>
        <taxon>Pseudomonadati</taxon>
        <taxon>Bacteroidota</taxon>
        <taxon>Cytophagia</taxon>
        <taxon>Cytophagales</taxon>
        <taxon>Roseivirgaceae</taxon>
        <taxon>Roseivirga</taxon>
    </lineage>
</organism>
<comment type="caution">
    <text evidence="6">The sequence shown here is derived from an EMBL/GenBank/DDBJ whole genome shotgun (WGS) entry which is preliminary data.</text>
</comment>
<dbReference type="Pfam" id="PF00884">
    <property type="entry name" value="Sulfatase"/>
    <property type="match status" value="1"/>
</dbReference>
<dbReference type="PANTHER" id="PTHR42693">
    <property type="entry name" value="ARYLSULFATASE FAMILY MEMBER"/>
    <property type="match status" value="1"/>
</dbReference>
<dbReference type="GO" id="GO:0004065">
    <property type="term" value="F:arylsulfatase activity"/>
    <property type="evidence" value="ECO:0007669"/>
    <property type="project" value="TreeGrafter"/>
</dbReference>
<evidence type="ECO:0000256" key="4">
    <source>
        <dbReference type="ARBA" id="ARBA00022837"/>
    </source>
</evidence>
<dbReference type="InterPro" id="IPR024607">
    <property type="entry name" value="Sulfatase_CS"/>
</dbReference>
<dbReference type="EMBL" id="MDGQ01000005">
    <property type="protein sequence ID" value="OEK05088.1"/>
    <property type="molecule type" value="Genomic_DNA"/>
</dbReference>
<dbReference type="OrthoDB" id="9764377at2"/>
<sequence>MFSQLKPLFFLLVICLFGCQPTQESKPNIILIVADDLGYGELGAYGQKIIQTPNLDALAANGMKFNQFYAGSPVCAPSRYVLLTGLHTGHSFIRGNDEWAERGKVWNYKEATKNPGLEGQRPIPDSTVLLSEVMKKAGYQTAVIGKWGLGAPFTEGEPNQQGFDYFYGYNCQRQAHNLYPVHLWENDHKVALKNDTIPPGTKLSANANPNDQSAYADYYQADYAPEKMQESALSFIKNRESDSPFLLYYATPIPHVPLQVPEAYVEKYRKIIGEEEPYLGQRGYFPHQYPKAAYAGMINYLDDQIGELIDLLKSEGIYENTIIMFTSDNGPTYAGGVDADYFNSAGPFSNDYGRTKGFTYEGGIRVPMIASWPGKIAPASTTEHISAFYDILPTLASIGGGEITNSIDGKSFLPTLIGKEQESHDHLYWEFPEYKGQQAVRMGNFKAIRKNMFEGNLTIELYDLTEDPKELVDISNENPEIVERINKIMVSEHEDAALSNFRIPVISGQKKQN</sequence>
<dbReference type="Proteomes" id="UP000095552">
    <property type="component" value="Unassembled WGS sequence"/>
</dbReference>
<evidence type="ECO:0000313" key="6">
    <source>
        <dbReference type="EMBL" id="OEK05088.1"/>
    </source>
</evidence>
<dbReference type="Gene3D" id="3.40.720.10">
    <property type="entry name" value="Alkaline Phosphatase, subunit A"/>
    <property type="match status" value="1"/>
</dbReference>
<dbReference type="PANTHER" id="PTHR42693:SF53">
    <property type="entry name" value="ENDO-4-O-SULFATASE"/>
    <property type="match status" value="1"/>
</dbReference>
<name>A0A1E5T133_9BACT</name>
<keyword evidence="7" id="KW-1185">Reference proteome</keyword>
<evidence type="ECO:0000256" key="1">
    <source>
        <dbReference type="ARBA" id="ARBA00008779"/>
    </source>
</evidence>
<dbReference type="CDD" id="cd16145">
    <property type="entry name" value="ARS_like"/>
    <property type="match status" value="1"/>
</dbReference>
<dbReference type="InterPro" id="IPR017850">
    <property type="entry name" value="Alkaline_phosphatase_core_sf"/>
</dbReference>
<dbReference type="SUPFAM" id="SSF53649">
    <property type="entry name" value="Alkaline phosphatase-like"/>
    <property type="match status" value="1"/>
</dbReference>
<dbReference type="InterPro" id="IPR050738">
    <property type="entry name" value="Sulfatase"/>
</dbReference>
<evidence type="ECO:0000256" key="3">
    <source>
        <dbReference type="ARBA" id="ARBA00022801"/>
    </source>
</evidence>
<reference evidence="6 7" key="1">
    <citation type="submission" date="2016-08" db="EMBL/GenBank/DDBJ databases">
        <title>Draft genome of Fabibacter sp. strain SK-8.</title>
        <authorList>
            <person name="Wong S.-K."/>
            <person name="Hamasaki K."/>
            <person name="Yoshizawa S."/>
        </authorList>
    </citation>
    <scope>NUCLEOTIDE SEQUENCE [LARGE SCALE GENOMIC DNA]</scope>
    <source>
        <strain evidence="6 7">SK-8</strain>
    </source>
</reference>
<keyword evidence="2" id="KW-0479">Metal-binding</keyword>
<proteinExistence type="inferred from homology"/>
<evidence type="ECO:0000313" key="7">
    <source>
        <dbReference type="Proteomes" id="UP000095552"/>
    </source>
</evidence>
<accession>A0A1E5T133</accession>
<feature type="domain" description="Sulfatase N-terminal" evidence="5">
    <location>
        <begin position="27"/>
        <end position="398"/>
    </location>
</feature>
<comment type="similarity">
    <text evidence="1">Belongs to the sulfatase family.</text>
</comment>
<dbReference type="InterPro" id="IPR000917">
    <property type="entry name" value="Sulfatase_N"/>
</dbReference>